<accession>A0A0S4QVQ1</accession>
<gene>
    <name evidence="5" type="ORF">Ga0074812_13081</name>
</gene>
<name>A0A0S4QVQ1_9ACTN</name>
<protein>
    <submittedName>
        <fullName evidence="5">FR47-like protein</fullName>
    </submittedName>
</protein>
<keyword evidence="2" id="KW-0012">Acyltransferase</keyword>
<dbReference type="PROSITE" id="PS51186">
    <property type="entry name" value="GNAT"/>
    <property type="match status" value="1"/>
</dbReference>
<proteinExistence type="predicted"/>
<dbReference type="GO" id="GO:0016747">
    <property type="term" value="F:acyltransferase activity, transferring groups other than amino-acyl groups"/>
    <property type="evidence" value="ECO:0007669"/>
    <property type="project" value="InterPro"/>
</dbReference>
<dbReference type="PANTHER" id="PTHR43420:SF3">
    <property type="entry name" value="N-ACETYLTRANSFERASE DOMAIN-CONTAINING PROTEIN"/>
    <property type="match status" value="1"/>
</dbReference>
<dbReference type="CDD" id="cd04301">
    <property type="entry name" value="NAT_SF"/>
    <property type="match status" value="1"/>
</dbReference>
<evidence type="ECO:0000256" key="1">
    <source>
        <dbReference type="ARBA" id="ARBA00022679"/>
    </source>
</evidence>
<reference evidence="6" key="1">
    <citation type="submission" date="2015-11" db="EMBL/GenBank/DDBJ databases">
        <authorList>
            <person name="Varghese N."/>
        </authorList>
    </citation>
    <scope>NUCLEOTIDE SEQUENCE [LARGE SCALE GENOMIC DNA]</scope>
    <source>
        <strain evidence="6">DSM 45899</strain>
    </source>
</reference>
<evidence type="ECO:0000256" key="3">
    <source>
        <dbReference type="SAM" id="MobiDB-lite"/>
    </source>
</evidence>
<evidence type="ECO:0000313" key="6">
    <source>
        <dbReference type="Proteomes" id="UP000198802"/>
    </source>
</evidence>
<dbReference type="Gene3D" id="3.40.630.30">
    <property type="match status" value="1"/>
</dbReference>
<dbReference type="InterPro" id="IPR000182">
    <property type="entry name" value="GNAT_dom"/>
</dbReference>
<dbReference type="InterPro" id="IPR016181">
    <property type="entry name" value="Acyl_CoA_acyltransferase"/>
</dbReference>
<dbReference type="EMBL" id="FAOZ01000030">
    <property type="protein sequence ID" value="CUU59701.1"/>
    <property type="molecule type" value="Genomic_DNA"/>
</dbReference>
<keyword evidence="1" id="KW-0808">Transferase</keyword>
<keyword evidence="6" id="KW-1185">Reference proteome</keyword>
<evidence type="ECO:0000256" key="2">
    <source>
        <dbReference type="ARBA" id="ARBA00023315"/>
    </source>
</evidence>
<dbReference type="InterPro" id="IPR050680">
    <property type="entry name" value="YpeA/RimI_acetyltransf"/>
</dbReference>
<dbReference type="Pfam" id="PF08445">
    <property type="entry name" value="FR47"/>
    <property type="match status" value="1"/>
</dbReference>
<dbReference type="InterPro" id="IPR013653">
    <property type="entry name" value="GCN5-like_dom"/>
</dbReference>
<dbReference type="Proteomes" id="UP000198802">
    <property type="component" value="Unassembled WGS sequence"/>
</dbReference>
<evidence type="ECO:0000259" key="4">
    <source>
        <dbReference type="PROSITE" id="PS51186"/>
    </source>
</evidence>
<dbReference type="AlphaFoldDB" id="A0A0S4QVQ1"/>
<feature type="domain" description="N-acetyltransferase" evidence="4">
    <location>
        <begin position="120"/>
        <end position="250"/>
    </location>
</feature>
<feature type="region of interest" description="Disordered" evidence="3">
    <location>
        <begin position="1"/>
        <end position="30"/>
    </location>
</feature>
<organism evidence="5 6">
    <name type="scientific">Parafrankia irregularis</name>
    <dbReference type="NCBI Taxonomy" id="795642"/>
    <lineage>
        <taxon>Bacteria</taxon>
        <taxon>Bacillati</taxon>
        <taxon>Actinomycetota</taxon>
        <taxon>Actinomycetes</taxon>
        <taxon>Frankiales</taxon>
        <taxon>Frankiaceae</taxon>
        <taxon>Parafrankia</taxon>
    </lineage>
</organism>
<dbReference type="RefSeq" id="WP_207550453.1">
    <property type="nucleotide sequence ID" value="NZ_FAOZ01000030.1"/>
</dbReference>
<evidence type="ECO:0000313" key="5">
    <source>
        <dbReference type="EMBL" id="CUU59701.1"/>
    </source>
</evidence>
<dbReference type="SUPFAM" id="SSF55729">
    <property type="entry name" value="Acyl-CoA N-acyltransferases (Nat)"/>
    <property type="match status" value="1"/>
</dbReference>
<dbReference type="PANTHER" id="PTHR43420">
    <property type="entry name" value="ACETYLTRANSFERASE"/>
    <property type="match status" value="1"/>
</dbReference>
<sequence length="250" mass="25921">MTEAAAEADLGRTRPAGSAGPGGHHVLDNPVRSSLCGPHAPFAERCGDVRRYPPQMSPFAAMPERPAAADWADLGTLAGPGVVVPLAAVETPPPAGWEVVLRGTGVQMTGEGVAGSPGGSGIVRLTAADVPEMLALTARTNPGPFLPRTIELGTFLGIRRGNRLVAMAGERVHPPGWTEISGVCTDAAYRGQGLATRLVLALTAGIAARGELPFLHVTAGNDTALRLYEALGFRARRTLTFTIVRVPDVA</sequence>